<dbReference type="PANTHER" id="PTHR46732">
    <property type="entry name" value="ATP-DEPENDENT PROTEASE LA (LON) DOMAIN PROTEIN"/>
    <property type="match status" value="1"/>
</dbReference>
<name>A0ABT1VZ88_9PROT</name>
<evidence type="ECO:0000259" key="1">
    <source>
        <dbReference type="PROSITE" id="PS51787"/>
    </source>
</evidence>
<dbReference type="SMART" id="SM00464">
    <property type="entry name" value="LON"/>
    <property type="match status" value="1"/>
</dbReference>
<comment type="caution">
    <text evidence="2">The sequence shown here is derived from an EMBL/GenBank/DDBJ whole genome shotgun (WGS) entry which is preliminary data.</text>
</comment>
<organism evidence="2 3">
    <name type="scientific">Rhizosaccharibacter radicis</name>
    <dbReference type="NCBI Taxonomy" id="2782605"/>
    <lineage>
        <taxon>Bacteria</taxon>
        <taxon>Pseudomonadati</taxon>
        <taxon>Pseudomonadota</taxon>
        <taxon>Alphaproteobacteria</taxon>
        <taxon>Acetobacterales</taxon>
        <taxon>Acetobacteraceae</taxon>
        <taxon>Rhizosaccharibacter</taxon>
    </lineage>
</organism>
<dbReference type="InterPro" id="IPR015947">
    <property type="entry name" value="PUA-like_sf"/>
</dbReference>
<feature type="domain" description="Lon N-terminal" evidence="1">
    <location>
        <begin position="13"/>
        <end position="215"/>
    </location>
</feature>
<proteinExistence type="predicted"/>
<accession>A0ABT1VZ88</accession>
<keyword evidence="3" id="KW-1185">Reference proteome</keyword>
<dbReference type="InterPro" id="IPR046336">
    <property type="entry name" value="Lon_prtase_N_sf"/>
</dbReference>
<dbReference type="PROSITE" id="PS51787">
    <property type="entry name" value="LON_N"/>
    <property type="match status" value="1"/>
</dbReference>
<dbReference type="Pfam" id="PF02190">
    <property type="entry name" value="LON_substr_bdg"/>
    <property type="match status" value="1"/>
</dbReference>
<evidence type="ECO:0000313" key="3">
    <source>
        <dbReference type="Proteomes" id="UP001524547"/>
    </source>
</evidence>
<dbReference type="SUPFAM" id="SSF88697">
    <property type="entry name" value="PUA domain-like"/>
    <property type="match status" value="1"/>
</dbReference>
<dbReference type="Proteomes" id="UP001524547">
    <property type="component" value="Unassembled WGS sequence"/>
</dbReference>
<dbReference type="EMBL" id="JAMZEJ010000007">
    <property type="protein sequence ID" value="MCQ8241645.1"/>
    <property type="molecule type" value="Genomic_DNA"/>
</dbReference>
<dbReference type="InterPro" id="IPR003111">
    <property type="entry name" value="Lon_prtase_N"/>
</dbReference>
<dbReference type="Gene3D" id="2.30.130.40">
    <property type="entry name" value="LON domain-like"/>
    <property type="match status" value="1"/>
</dbReference>
<sequence length="227" mass="25181">MREIGRDDLPGELSVFPLPGAMLLPGGHLPLNVFEPRYVALVEDALVGTRLFGMIQPHEHEPSPEKAEAARASSLVPPPLYRVGCAGRLSSFTERQDGTFSIVLTGICRFRLHHELEQRHGYRRLAVDYAPFLSDLSPQPPSFDRDALLDALRRYFQTRGFEARWDAVEQMDDETLITTLSMICPLPPAEKQALLEAPTPADRAGILRALLEMAGHEPEADGPVHLA</sequence>
<gene>
    <name evidence="2" type="ORF">NFI88_12440</name>
</gene>
<dbReference type="PANTHER" id="PTHR46732:SF8">
    <property type="entry name" value="ATP-DEPENDENT PROTEASE LA (LON) DOMAIN PROTEIN"/>
    <property type="match status" value="1"/>
</dbReference>
<dbReference type="RefSeq" id="WP_422920510.1">
    <property type="nucleotide sequence ID" value="NZ_JAMZEJ010000007.1"/>
</dbReference>
<protein>
    <submittedName>
        <fullName evidence="2">LON peptidase substrate-binding domain-containing protein</fullName>
    </submittedName>
</protein>
<reference evidence="2 3" key="1">
    <citation type="submission" date="2022-06" db="EMBL/GenBank/DDBJ databases">
        <title>Rhizosaccharibacter gen. nov. sp. nov. KSS12, endophytic bacteria isolated from sugarcane.</title>
        <authorList>
            <person name="Pitiwittayakul N."/>
        </authorList>
    </citation>
    <scope>NUCLEOTIDE SEQUENCE [LARGE SCALE GENOMIC DNA]</scope>
    <source>
        <strain evidence="2 3">KSS12</strain>
    </source>
</reference>
<evidence type="ECO:0000313" key="2">
    <source>
        <dbReference type="EMBL" id="MCQ8241645.1"/>
    </source>
</evidence>